<dbReference type="Pfam" id="PF12476">
    <property type="entry name" value="DUF3696"/>
    <property type="match status" value="1"/>
</dbReference>
<name>A0A9N8J1Q8_9FLAO</name>
<dbReference type="PANTHER" id="PTHR43581">
    <property type="entry name" value="ATP/GTP PHOSPHATASE"/>
    <property type="match status" value="1"/>
</dbReference>
<dbReference type="Proteomes" id="UP000533639">
    <property type="component" value="Unassembled WGS sequence"/>
</dbReference>
<dbReference type="PANTHER" id="PTHR43581:SF2">
    <property type="entry name" value="EXCINUCLEASE ATPASE SUBUNIT"/>
    <property type="match status" value="1"/>
</dbReference>
<dbReference type="InterPro" id="IPR051396">
    <property type="entry name" value="Bact_Antivir_Def_Nuclease"/>
</dbReference>
<comment type="caution">
    <text evidence="3">The sequence shown here is derived from an EMBL/GenBank/DDBJ whole genome shotgun (WGS) entry which is preliminary data.</text>
</comment>
<evidence type="ECO:0008006" key="5">
    <source>
        <dbReference type="Google" id="ProtNLM"/>
    </source>
</evidence>
<sequence length="374" mass="42359">MITNVELTNFKCFEKESFDLYPLTLLTGINGMGKSSLIQSLLLLKQNYENGYLQNQDRLKLDNNSYIDLENCEELCYRKAAEQNVCVDFTNKKGVKYKWIIDASIPDEKDPLFKFEGNESYNEEPLFSGDFIYLNAERLGPRKSYSLFSQNRNYNTKLGIQGELTPAYIQQAATKNQEIYIEDYIHPTIKEKVSISDIEKKSFYLNMNAWLTDILGRRISADIDTIDKDNVKLSFTLRGSASGKFSAMQVGFGFSFSLPVIVAILGAKSGDLLIIENPEAHLHPSAQAKIGELLAIAANAGVQVIVETHSDHILNGIRLSVKKKLISSDAVKIFFWGDEENGSKKEPRIDINGRITEWPSKFFDTWENTLMDLL</sequence>
<accession>A0A9N8J1Q8</accession>
<dbReference type="GO" id="GO:0016887">
    <property type="term" value="F:ATP hydrolysis activity"/>
    <property type="evidence" value="ECO:0007669"/>
    <property type="project" value="InterPro"/>
</dbReference>
<evidence type="ECO:0000259" key="2">
    <source>
        <dbReference type="Pfam" id="PF13175"/>
    </source>
</evidence>
<feature type="domain" description="DUF3696" evidence="1">
    <location>
        <begin position="326"/>
        <end position="373"/>
    </location>
</feature>
<dbReference type="InterPro" id="IPR014592">
    <property type="entry name" value="P-loop_UCP034888"/>
</dbReference>
<keyword evidence="4" id="KW-1185">Reference proteome</keyword>
<dbReference type="GO" id="GO:0005524">
    <property type="term" value="F:ATP binding"/>
    <property type="evidence" value="ECO:0007669"/>
    <property type="project" value="InterPro"/>
</dbReference>
<organism evidence="3 4">
    <name type="scientific">Flavobacterium panici</name>
    <dbReference type="NCBI Taxonomy" id="2654843"/>
    <lineage>
        <taxon>Bacteria</taxon>
        <taxon>Pseudomonadati</taxon>
        <taxon>Bacteroidota</taxon>
        <taxon>Flavobacteriia</taxon>
        <taxon>Flavobacteriales</taxon>
        <taxon>Flavobacteriaceae</taxon>
        <taxon>Flavobacterium</taxon>
    </lineage>
</organism>
<dbReference type="RefSeq" id="WP_180857182.1">
    <property type="nucleotide sequence ID" value="NZ_CAIJDE010000034.1"/>
</dbReference>
<dbReference type="InterPro" id="IPR022532">
    <property type="entry name" value="DUF3696"/>
</dbReference>
<reference evidence="3 4" key="1">
    <citation type="submission" date="2020-06" db="EMBL/GenBank/DDBJ databases">
        <authorList>
            <person name="Criscuolo A."/>
        </authorList>
    </citation>
    <scope>NUCLEOTIDE SEQUENCE [LARGE SCALE GENOMIC DNA]</scope>
    <source>
        <strain evidence="3">PXU-55</strain>
    </source>
</reference>
<dbReference type="InterPro" id="IPR041685">
    <property type="entry name" value="AAA_GajA/Old/RecF-like"/>
</dbReference>
<protein>
    <recommendedName>
        <fullName evidence="5">DUF3696 domain-containing protein</fullName>
    </recommendedName>
</protein>
<dbReference type="Gene3D" id="3.40.50.300">
    <property type="entry name" value="P-loop containing nucleotide triphosphate hydrolases"/>
    <property type="match status" value="1"/>
</dbReference>
<dbReference type="EMBL" id="CAIJDE010000034">
    <property type="protein sequence ID" value="CAC9973828.1"/>
    <property type="molecule type" value="Genomic_DNA"/>
</dbReference>
<feature type="domain" description="Endonuclease GajA/Old nuclease/RecF-like AAA" evidence="2">
    <location>
        <begin position="1"/>
        <end position="313"/>
    </location>
</feature>
<gene>
    <name evidence="3" type="ORF">FLAPXU55_01517</name>
</gene>
<dbReference type="PIRSF" id="PIRSF034888">
    <property type="entry name" value="P-loop_UCP034888"/>
    <property type="match status" value="1"/>
</dbReference>
<dbReference type="AlphaFoldDB" id="A0A9N8J1Q8"/>
<dbReference type="Pfam" id="PF13175">
    <property type="entry name" value="AAA_15"/>
    <property type="match status" value="1"/>
</dbReference>
<dbReference type="SUPFAM" id="SSF52540">
    <property type="entry name" value="P-loop containing nucleoside triphosphate hydrolases"/>
    <property type="match status" value="1"/>
</dbReference>
<dbReference type="InterPro" id="IPR027417">
    <property type="entry name" value="P-loop_NTPase"/>
</dbReference>
<evidence type="ECO:0000313" key="3">
    <source>
        <dbReference type="EMBL" id="CAC9973828.1"/>
    </source>
</evidence>
<evidence type="ECO:0000259" key="1">
    <source>
        <dbReference type="Pfam" id="PF12476"/>
    </source>
</evidence>
<proteinExistence type="predicted"/>
<evidence type="ECO:0000313" key="4">
    <source>
        <dbReference type="Proteomes" id="UP000533639"/>
    </source>
</evidence>